<sequence length="154" mass="17646">MVKCYGWIMNSRRVWLQAQGHALNTTQAHICCLPNKFIPETAKLNRRNSDEPQHLFLCFELLPDVQVGDLQAELRAYCSYTQGSQTFSSETCAIEWLDETDLSWFGKQKCAIHKFGTKNKPSKQTHCRSRPANKRHCKPTSRAMSVSRSKSPIN</sequence>
<evidence type="ECO:0000313" key="2">
    <source>
        <dbReference type="EMBL" id="CEP10266.1"/>
    </source>
</evidence>
<dbReference type="Proteomes" id="UP000054107">
    <property type="component" value="Unassembled WGS sequence"/>
</dbReference>
<feature type="region of interest" description="Disordered" evidence="1">
    <location>
        <begin position="117"/>
        <end position="154"/>
    </location>
</feature>
<name>A0A0B7MW23_9FUNG</name>
<evidence type="ECO:0000256" key="1">
    <source>
        <dbReference type="SAM" id="MobiDB-lite"/>
    </source>
</evidence>
<reference evidence="2 3" key="1">
    <citation type="submission" date="2014-09" db="EMBL/GenBank/DDBJ databases">
        <authorList>
            <person name="Ellenberger Sabrina"/>
        </authorList>
    </citation>
    <scope>NUCLEOTIDE SEQUENCE [LARGE SCALE GENOMIC DNA]</scope>
    <source>
        <strain evidence="2 3">CBS 412.66</strain>
    </source>
</reference>
<gene>
    <name evidence="2" type="primary">PARPA_03920.1 scaffold 10486</name>
</gene>
<organism evidence="2 3">
    <name type="scientific">Parasitella parasitica</name>
    <dbReference type="NCBI Taxonomy" id="35722"/>
    <lineage>
        <taxon>Eukaryota</taxon>
        <taxon>Fungi</taxon>
        <taxon>Fungi incertae sedis</taxon>
        <taxon>Mucoromycota</taxon>
        <taxon>Mucoromycotina</taxon>
        <taxon>Mucoromycetes</taxon>
        <taxon>Mucorales</taxon>
        <taxon>Mucorineae</taxon>
        <taxon>Mucoraceae</taxon>
        <taxon>Parasitella</taxon>
    </lineage>
</organism>
<keyword evidence="3" id="KW-1185">Reference proteome</keyword>
<feature type="compositionally biased region" description="Polar residues" evidence="1">
    <location>
        <begin position="142"/>
        <end position="154"/>
    </location>
</feature>
<dbReference type="OrthoDB" id="10454746at2759"/>
<proteinExistence type="predicted"/>
<accession>A0A0B7MW23</accession>
<dbReference type="EMBL" id="LN723613">
    <property type="protein sequence ID" value="CEP10266.1"/>
    <property type="molecule type" value="Genomic_DNA"/>
</dbReference>
<protein>
    <submittedName>
        <fullName evidence="2">Uncharacterized protein</fullName>
    </submittedName>
</protein>
<feature type="compositionally biased region" description="Basic residues" evidence="1">
    <location>
        <begin position="117"/>
        <end position="139"/>
    </location>
</feature>
<evidence type="ECO:0000313" key="3">
    <source>
        <dbReference type="Proteomes" id="UP000054107"/>
    </source>
</evidence>
<dbReference type="AlphaFoldDB" id="A0A0B7MW23"/>